<proteinExistence type="predicted"/>
<evidence type="ECO:0000256" key="4">
    <source>
        <dbReference type="ARBA" id="ARBA00022768"/>
    </source>
</evidence>
<dbReference type="Pfam" id="PF03764">
    <property type="entry name" value="EFG_IV"/>
    <property type="match status" value="1"/>
</dbReference>
<dbReference type="InterPro" id="IPR000640">
    <property type="entry name" value="EFG_V-like"/>
</dbReference>
<evidence type="ECO:0000256" key="3">
    <source>
        <dbReference type="ARBA" id="ARBA00022741"/>
    </source>
</evidence>
<dbReference type="Gene3D" id="3.90.1430.10">
    <property type="entry name" value="Yeast translation eEF2 (G' domain)"/>
    <property type="match status" value="1"/>
</dbReference>
<keyword evidence="3" id="KW-0547">Nucleotide-binding</keyword>
<dbReference type="SMART" id="SM00889">
    <property type="entry name" value="EFG_IV"/>
    <property type="match status" value="1"/>
</dbReference>
<dbReference type="GO" id="GO:0043022">
    <property type="term" value="F:ribosome binding"/>
    <property type="evidence" value="ECO:0007669"/>
    <property type="project" value="TreeGrafter"/>
</dbReference>
<dbReference type="GO" id="GO:0003924">
    <property type="term" value="F:GTPase activity"/>
    <property type="evidence" value="ECO:0007669"/>
    <property type="project" value="InterPro"/>
</dbReference>
<dbReference type="SMART" id="SM00838">
    <property type="entry name" value="EFG_C"/>
    <property type="match status" value="1"/>
</dbReference>
<dbReference type="GO" id="GO:0005525">
    <property type="term" value="F:GTP binding"/>
    <property type="evidence" value="ECO:0007669"/>
    <property type="project" value="UniProtKB-KW"/>
</dbReference>
<evidence type="ECO:0000313" key="10">
    <source>
        <dbReference type="Proteomes" id="UP000186817"/>
    </source>
</evidence>
<dbReference type="Gene3D" id="3.30.70.240">
    <property type="match status" value="1"/>
</dbReference>
<dbReference type="GO" id="GO:0003746">
    <property type="term" value="F:translation elongation factor activity"/>
    <property type="evidence" value="ECO:0007669"/>
    <property type="project" value="UniProtKB-KW"/>
</dbReference>
<dbReference type="FunFam" id="3.30.230.10:FF:000009">
    <property type="entry name" value="116 kDa U5 small nuclear ribonucleoprotein component"/>
    <property type="match status" value="1"/>
</dbReference>
<name>A0A1Q9D0N4_SYMMI</name>
<dbReference type="SUPFAM" id="SSF54980">
    <property type="entry name" value="EF-G C-terminal domain-like"/>
    <property type="match status" value="2"/>
</dbReference>
<dbReference type="InterPro" id="IPR014721">
    <property type="entry name" value="Ribsml_uS5_D2-typ_fold_subgr"/>
</dbReference>
<dbReference type="InterPro" id="IPR004161">
    <property type="entry name" value="EFTu-like_2"/>
</dbReference>
<dbReference type="PANTHER" id="PTHR42908">
    <property type="entry name" value="TRANSLATION ELONGATION FACTOR-RELATED"/>
    <property type="match status" value="1"/>
</dbReference>
<dbReference type="PROSITE" id="PS51722">
    <property type="entry name" value="G_TR_2"/>
    <property type="match status" value="1"/>
</dbReference>
<dbReference type="Pfam" id="PF00679">
    <property type="entry name" value="EFG_C"/>
    <property type="match status" value="1"/>
</dbReference>
<comment type="subcellular location">
    <subcellularLocation>
        <location evidence="1">Cytoplasm</location>
    </subcellularLocation>
</comment>
<evidence type="ECO:0000256" key="7">
    <source>
        <dbReference type="ARBA" id="ARBA00049117"/>
    </source>
</evidence>
<dbReference type="Pfam" id="PF14492">
    <property type="entry name" value="EFG_III"/>
    <property type="match status" value="1"/>
</dbReference>
<dbReference type="Pfam" id="PF00009">
    <property type="entry name" value="GTP_EFTU"/>
    <property type="match status" value="1"/>
</dbReference>
<dbReference type="FunFam" id="3.30.70.240:FF:000003">
    <property type="entry name" value="Translation elongation factor 2"/>
    <property type="match status" value="1"/>
</dbReference>
<dbReference type="CDD" id="cd16268">
    <property type="entry name" value="EF2_II"/>
    <property type="match status" value="1"/>
</dbReference>
<dbReference type="InterPro" id="IPR035647">
    <property type="entry name" value="EFG_III/V"/>
</dbReference>
<comment type="catalytic activity">
    <reaction evidence="7">
        <text>GTP + H2O = GDP + phosphate + H(+)</text>
        <dbReference type="Rhea" id="RHEA:19669"/>
        <dbReference type="ChEBI" id="CHEBI:15377"/>
        <dbReference type="ChEBI" id="CHEBI:15378"/>
        <dbReference type="ChEBI" id="CHEBI:37565"/>
        <dbReference type="ChEBI" id="CHEBI:43474"/>
        <dbReference type="ChEBI" id="CHEBI:58189"/>
    </reaction>
    <physiologicalReaction direction="left-to-right" evidence="7">
        <dbReference type="Rhea" id="RHEA:19670"/>
    </physiologicalReaction>
</comment>
<keyword evidence="5" id="KW-0648">Protein biosynthesis</keyword>
<reference evidence="9 10" key="1">
    <citation type="submission" date="2016-02" db="EMBL/GenBank/DDBJ databases">
        <title>Genome analysis of coral dinoflagellate symbionts highlights evolutionary adaptations to a symbiotic lifestyle.</title>
        <authorList>
            <person name="Aranda M."/>
            <person name="Li Y."/>
            <person name="Liew Y.J."/>
            <person name="Baumgarten S."/>
            <person name="Simakov O."/>
            <person name="Wilson M."/>
            <person name="Piel J."/>
            <person name="Ashoor H."/>
            <person name="Bougouffa S."/>
            <person name="Bajic V.B."/>
            <person name="Ryu T."/>
            <person name="Ravasi T."/>
            <person name="Bayer T."/>
            <person name="Micklem G."/>
            <person name="Kim H."/>
            <person name="Bhak J."/>
            <person name="Lajeunesse T.C."/>
            <person name="Voolstra C.R."/>
        </authorList>
    </citation>
    <scope>NUCLEOTIDE SEQUENCE [LARGE SCALE GENOMIC DNA]</scope>
    <source>
        <strain evidence="9 10">CCMP2467</strain>
    </source>
</reference>
<dbReference type="Pfam" id="PF03144">
    <property type="entry name" value="GTP_EFTU_D2"/>
    <property type="match status" value="1"/>
</dbReference>
<dbReference type="InterPro" id="IPR005517">
    <property type="entry name" value="Transl_elong_EFG/EF2_IV"/>
</dbReference>
<dbReference type="Gene3D" id="3.40.50.300">
    <property type="entry name" value="P-loop containing nucleotide triphosphate hydrolases"/>
    <property type="match status" value="1"/>
</dbReference>
<evidence type="ECO:0000313" key="9">
    <source>
        <dbReference type="EMBL" id="OLP88735.1"/>
    </source>
</evidence>
<dbReference type="InterPro" id="IPR041095">
    <property type="entry name" value="EFG_II"/>
</dbReference>
<dbReference type="CDD" id="cd01681">
    <property type="entry name" value="aeEF2_snRNP_like_IV"/>
    <property type="match status" value="1"/>
</dbReference>
<keyword evidence="4 9" id="KW-0251">Elongation factor</keyword>
<dbReference type="SUPFAM" id="SSF52540">
    <property type="entry name" value="P-loop containing nucleoside triphosphate hydrolases"/>
    <property type="match status" value="1"/>
</dbReference>
<dbReference type="GO" id="GO:1990904">
    <property type="term" value="C:ribonucleoprotein complex"/>
    <property type="evidence" value="ECO:0007669"/>
    <property type="project" value="TreeGrafter"/>
</dbReference>
<dbReference type="CDD" id="cd16261">
    <property type="entry name" value="EF2_snRNP_III"/>
    <property type="match status" value="1"/>
</dbReference>
<dbReference type="FunFam" id="2.40.30.10:FF:000010">
    <property type="entry name" value="Translation elongation factor 2"/>
    <property type="match status" value="1"/>
</dbReference>
<dbReference type="CDD" id="cd04096">
    <property type="entry name" value="eEF2_snRNP_like_C"/>
    <property type="match status" value="1"/>
</dbReference>
<dbReference type="OrthoDB" id="364892at2759"/>
<comment type="caution">
    <text evidence="9">The sequence shown here is derived from an EMBL/GenBank/DDBJ whole genome shotgun (WGS) entry which is preliminary data.</text>
</comment>
<dbReference type="SUPFAM" id="SSF54211">
    <property type="entry name" value="Ribosomal protein S5 domain 2-like"/>
    <property type="match status" value="1"/>
</dbReference>
<dbReference type="Proteomes" id="UP000186817">
    <property type="component" value="Unassembled WGS sequence"/>
</dbReference>
<keyword evidence="6" id="KW-0342">GTP-binding</keyword>
<keyword evidence="2" id="KW-0963">Cytoplasm</keyword>
<dbReference type="Gene3D" id="2.40.30.10">
    <property type="entry name" value="Translation factors"/>
    <property type="match status" value="1"/>
</dbReference>
<dbReference type="InterPro" id="IPR020568">
    <property type="entry name" value="Ribosomal_Su5_D2-typ_SF"/>
</dbReference>
<dbReference type="SUPFAM" id="SSF50447">
    <property type="entry name" value="Translation proteins"/>
    <property type="match status" value="1"/>
</dbReference>
<dbReference type="FunFam" id="3.30.70.870:FF:000002">
    <property type="entry name" value="Translation elongation factor 2"/>
    <property type="match status" value="1"/>
</dbReference>
<dbReference type="InterPro" id="IPR009000">
    <property type="entry name" value="Transl_B-barrel_sf"/>
</dbReference>
<protein>
    <submittedName>
        <fullName evidence="9">Elongation factor 2</fullName>
    </submittedName>
</protein>
<evidence type="ECO:0000256" key="2">
    <source>
        <dbReference type="ARBA" id="ARBA00022490"/>
    </source>
</evidence>
<accession>A0A1Q9D0N4</accession>
<dbReference type="Gene3D" id="3.30.230.10">
    <property type="match status" value="1"/>
</dbReference>
<evidence type="ECO:0000256" key="6">
    <source>
        <dbReference type="ARBA" id="ARBA00023134"/>
    </source>
</evidence>
<dbReference type="InterPro" id="IPR000795">
    <property type="entry name" value="T_Tr_GTP-bd_dom"/>
</dbReference>
<feature type="domain" description="Tr-type G" evidence="8">
    <location>
        <begin position="17"/>
        <end position="204"/>
    </location>
</feature>
<evidence type="ECO:0000256" key="1">
    <source>
        <dbReference type="ARBA" id="ARBA00004496"/>
    </source>
</evidence>
<dbReference type="PRINTS" id="PR00315">
    <property type="entry name" value="ELONGATNFCT"/>
</dbReference>
<dbReference type="GO" id="GO:0005829">
    <property type="term" value="C:cytosol"/>
    <property type="evidence" value="ECO:0007669"/>
    <property type="project" value="TreeGrafter"/>
</dbReference>
<dbReference type="PANTHER" id="PTHR42908:SF10">
    <property type="entry name" value="EUKARYOTIC TRANSLATION ELONGATION FACTOR 2"/>
    <property type="match status" value="1"/>
</dbReference>
<dbReference type="Gene3D" id="3.30.70.870">
    <property type="entry name" value="Elongation Factor G (Translational Gtpase), domain 3"/>
    <property type="match status" value="1"/>
</dbReference>
<evidence type="ECO:0000259" key="8">
    <source>
        <dbReference type="PROSITE" id="PS51722"/>
    </source>
</evidence>
<dbReference type="EMBL" id="LSRX01000797">
    <property type="protein sequence ID" value="OLP88735.1"/>
    <property type="molecule type" value="Genomic_DNA"/>
</dbReference>
<evidence type="ECO:0000256" key="5">
    <source>
        <dbReference type="ARBA" id="ARBA00022917"/>
    </source>
</evidence>
<organism evidence="9 10">
    <name type="scientific">Symbiodinium microadriaticum</name>
    <name type="common">Dinoflagellate</name>
    <name type="synonym">Zooxanthella microadriatica</name>
    <dbReference type="NCBI Taxonomy" id="2951"/>
    <lineage>
        <taxon>Eukaryota</taxon>
        <taxon>Sar</taxon>
        <taxon>Alveolata</taxon>
        <taxon>Dinophyceae</taxon>
        <taxon>Suessiales</taxon>
        <taxon>Symbiodiniaceae</taxon>
        <taxon>Symbiodinium</taxon>
    </lineage>
</organism>
<keyword evidence="10" id="KW-1185">Reference proteome</keyword>
<dbReference type="InterPro" id="IPR027417">
    <property type="entry name" value="P-loop_NTPase"/>
</dbReference>
<sequence length="1479" mass="161962">MPQFSVEQVRGIMDKSESIRSMSVIAHVDHGKTTLADSLLSRAGIIATKSAGDAKFMQGRKDEQERGVTIKSTGVTLFFEHDCEDGAGPQPHLINLIDSPGHVDFSSEVTAALRITDGAIVVVDYIEGCAVQTETVLRQEIYCRFRSAIENVNVIIATYSDPSMGSLQMDPAIGNVAFGSGLHGWGFSIERFAKIYAQKMGVNKAKMMEHLWGDWYYYPKRKVWTTASQPEDLKEPLQRAFCQYIMGPINQLIRAIMDQDTDKYEKMMESLGIVLKGEDRELKGKPLMKHVMQTWINAADSLLAMIVTQLPSPKVAQRYRVETLYEGPMDDAAANGIRTCDPSAPLMLYVSKMVPATDKSRFYAFGRVFSGTVASGQKVRIQGSHYKPGSKEDLHVKNIQRTVLMMGRTTEAIADVPCGNTVALVGVDQYILKSGTITTLEDAHNFADMKYSVSPVVKVAVKEKDSRDLPKLVEGLKKLSKSDQLVVCSVDESGEHVIAGCGELHVEICLKDLREEFAQCDFTVSDPVVSYRETVSAPSKHVCLAKSPNRLNRLYVAAEPLAEEVVRAVEDGTAGPYADAKEKTKILTQFGWDKQVAQSKIWCYGPSGDGPNIFVDTTIAAQYLGEVKDHVVNAFQWVTKEGPLCEESLRGVRFNLSEVLLHSDKVHRGAGQIMPATRRCCFASELTGSPTLQEPVFLVDITTPKDVLSGVYSCMSLRRGCIFEENPREGTPLVQVKAYLPVSESFGFVAALRQATSGQAFPQYVFDHWESLPGNCLEKGSKMEELVLGIRKRKSLKVEMPSLTDYLDTPSTPQTPSLATSRCRSFAALPLPLHTTAMAGAGALVEKEAEQALDISQIDPRILQVEEFVDKLRKKVLMWEVVGGAREGGVVVREGASLQSPELRQRLATGSIVREIAEKGDRLCYQLLSGFGPPAGWVSIKVRRTEMLASVSKRPELTERANLLLQRLARLPRPLQNATSFQVKLSNAITEQIYSPKTGCLDRLAKEATAAWLNAATLRRPLDVSAVYPAFPTDDAVLRAILEDPDFVPLRRVFPKPLLSSEHAAGGEEGDLPPVGMCPSIDPASGLIPDAISTAFFLDVEHCCLRGAVRFGPQATQSMMTRTLPAESGPSGEFAPGVHGGAISILLADSAVYLARLTWQPNAVLSKLSCQFSKPCPCLQTLEVTATWGLEDNWAHHSTGMTTKVYLRAGKTTIASAEAYLLSFPEKPFKLPVHLPSRFSVARPGVDWVPPELAVAKLPPPVQKMPAYSEQEYMKAVFDRDQAVLDPRSCAVVEEVGTEERNANQGWRKHLRANRPIRGIGEIHHDLCFPGGLAPAAMSSEKYLVQDAAGIRFVGAIKLGPQASEAIYLTEDGKKLADGTLSLVAHPAMGMAALDDHLAHLPRCDGREKTSVTWKQEMEVKAFLPVGQELEFECFCPHKQGGPVGTSVQGEIRYEDQVLVTLSAIITSSDRDAPGSAGL</sequence>
<gene>
    <name evidence="9" type="ORF">AK812_SmicGene29901</name>
</gene>
<dbReference type="FunFam" id="3.90.1430.10:FF:000003">
    <property type="entry name" value="Elongation factor 2"/>
    <property type="match status" value="1"/>
</dbReference>